<dbReference type="EMBL" id="GBXM01075385">
    <property type="protein sequence ID" value="JAH33192.1"/>
    <property type="molecule type" value="Transcribed_RNA"/>
</dbReference>
<proteinExistence type="predicted"/>
<reference evidence="1" key="2">
    <citation type="journal article" date="2015" name="Fish Shellfish Immunol.">
        <title>Early steps in the European eel (Anguilla anguilla)-Vibrio vulnificus interaction in the gills: Role of the RtxA13 toxin.</title>
        <authorList>
            <person name="Callol A."/>
            <person name="Pajuelo D."/>
            <person name="Ebbesson L."/>
            <person name="Teles M."/>
            <person name="MacKenzie S."/>
            <person name="Amaro C."/>
        </authorList>
    </citation>
    <scope>NUCLEOTIDE SEQUENCE</scope>
</reference>
<sequence>MHKRTCRPNCMEKYCLNVTAQICQNHKARELAG</sequence>
<organism evidence="1">
    <name type="scientific">Anguilla anguilla</name>
    <name type="common">European freshwater eel</name>
    <name type="synonym">Muraena anguilla</name>
    <dbReference type="NCBI Taxonomy" id="7936"/>
    <lineage>
        <taxon>Eukaryota</taxon>
        <taxon>Metazoa</taxon>
        <taxon>Chordata</taxon>
        <taxon>Craniata</taxon>
        <taxon>Vertebrata</taxon>
        <taxon>Euteleostomi</taxon>
        <taxon>Actinopterygii</taxon>
        <taxon>Neopterygii</taxon>
        <taxon>Teleostei</taxon>
        <taxon>Anguilliformes</taxon>
        <taxon>Anguillidae</taxon>
        <taxon>Anguilla</taxon>
    </lineage>
</organism>
<protein>
    <submittedName>
        <fullName evidence="1">Uncharacterized protein</fullName>
    </submittedName>
</protein>
<evidence type="ECO:0000313" key="1">
    <source>
        <dbReference type="EMBL" id="JAH33192.1"/>
    </source>
</evidence>
<dbReference type="AlphaFoldDB" id="A0A0E9RWF2"/>
<reference evidence="1" key="1">
    <citation type="submission" date="2014-11" db="EMBL/GenBank/DDBJ databases">
        <authorList>
            <person name="Amaro Gonzalez C."/>
        </authorList>
    </citation>
    <scope>NUCLEOTIDE SEQUENCE</scope>
</reference>
<name>A0A0E9RWF2_ANGAN</name>
<accession>A0A0E9RWF2</accession>